<dbReference type="AlphaFoldDB" id="A0A6J7KZX0"/>
<gene>
    <name evidence="3" type="ORF">UFOPK3564_04124</name>
</gene>
<dbReference type="PROSITE" id="PS51782">
    <property type="entry name" value="LYSM"/>
    <property type="match status" value="1"/>
</dbReference>
<evidence type="ECO:0000259" key="2">
    <source>
        <dbReference type="PROSITE" id="PS51782"/>
    </source>
</evidence>
<dbReference type="Pfam" id="PF01476">
    <property type="entry name" value="LysM"/>
    <property type="match status" value="1"/>
</dbReference>
<feature type="domain" description="LysM" evidence="2">
    <location>
        <begin position="52"/>
        <end position="96"/>
    </location>
</feature>
<dbReference type="SUPFAM" id="SSF54106">
    <property type="entry name" value="LysM domain"/>
    <property type="match status" value="1"/>
</dbReference>
<feature type="region of interest" description="Disordered" evidence="1">
    <location>
        <begin position="30"/>
        <end position="61"/>
    </location>
</feature>
<name>A0A6J7KZX0_9ZZZZ</name>
<dbReference type="CDD" id="cd00118">
    <property type="entry name" value="LysM"/>
    <property type="match status" value="1"/>
</dbReference>
<feature type="compositionally biased region" description="Low complexity" evidence="1">
    <location>
        <begin position="41"/>
        <end position="57"/>
    </location>
</feature>
<accession>A0A6J7KZX0</accession>
<dbReference type="InterPro" id="IPR036779">
    <property type="entry name" value="LysM_dom_sf"/>
</dbReference>
<proteinExistence type="predicted"/>
<dbReference type="Gene3D" id="3.10.350.10">
    <property type="entry name" value="LysM domain"/>
    <property type="match status" value="1"/>
</dbReference>
<dbReference type="SMART" id="SM00257">
    <property type="entry name" value="LysM"/>
    <property type="match status" value="1"/>
</dbReference>
<evidence type="ECO:0000313" key="3">
    <source>
        <dbReference type="EMBL" id="CAB4962028.1"/>
    </source>
</evidence>
<protein>
    <submittedName>
        <fullName evidence="3">Unannotated protein</fullName>
    </submittedName>
</protein>
<organism evidence="3">
    <name type="scientific">freshwater metagenome</name>
    <dbReference type="NCBI Taxonomy" id="449393"/>
    <lineage>
        <taxon>unclassified sequences</taxon>
        <taxon>metagenomes</taxon>
        <taxon>ecological metagenomes</taxon>
    </lineage>
</organism>
<dbReference type="EMBL" id="CAFBMK010000506">
    <property type="protein sequence ID" value="CAB4962028.1"/>
    <property type="molecule type" value="Genomic_DNA"/>
</dbReference>
<evidence type="ECO:0000256" key="1">
    <source>
        <dbReference type="SAM" id="MobiDB-lite"/>
    </source>
</evidence>
<sequence length="100" mass="10940">MPPRSPFRVVPPLALIAVLVAVWLLAQPASDDPADRPVAGTTTTSAPTTTRRTYTVRPGDNLSSVATRYGLDVQQLIELNPQVDPQALRTGQRIRLRPRD</sequence>
<dbReference type="InterPro" id="IPR018392">
    <property type="entry name" value="LysM"/>
</dbReference>
<reference evidence="3" key="1">
    <citation type="submission" date="2020-05" db="EMBL/GenBank/DDBJ databases">
        <authorList>
            <person name="Chiriac C."/>
            <person name="Salcher M."/>
            <person name="Ghai R."/>
            <person name="Kavagutti S V."/>
        </authorList>
    </citation>
    <scope>NUCLEOTIDE SEQUENCE</scope>
</reference>